<organism evidence="3 4">
    <name type="scientific">Adineta steineri</name>
    <dbReference type="NCBI Taxonomy" id="433720"/>
    <lineage>
        <taxon>Eukaryota</taxon>
        <taxon>Metazoa</taxon>
        <taxon>Spiralia</taxon>
        <taxon>Gnathifera</taxon>
        <taxon>Rotifera</taxon>
        <taxon>Eurotatoria</taxon>
        <taxon>Bdelloidea</taxon>
        <taxon>Adinetida</taxon>
        <taxon>Adinetidae</taxon>
        <taxon>Adineta</taxon>
    </lineage>
</organism>
<sequence>ERKQMDRFKIESADLGNIYKLKIRHNNKGLSP</sequence>
<comment type="caution">
    <text evidence="1">Lacks conserved residue(s) required for the propagation of feature annotation.</text>
</comment>
<comment type="caution">
    <text evidence="3">The sequence shown here is derived from an EMBL/GenBank/DDBJ whole genome shotgun (WGS) entry which is preliminary data.</text>
</comment>
<gene>
    <name evidence="3" type="ORF">JYZ213_LOCUS47295</name>
</gene>
<dbReference type="InterPro" id="IPR036392">
    <property type="entry name" value="PLAT/LH2_dom_sf"/>
</dbReference>
<dbReference type="AlphaFoldDB" id="A0A815YF46"/>
<dbReference type="InterPro" id="IPR001024">
    <property type="entry name" value="PLAT/LH2_dom"/>
</dbReference>
<dbReference type="PROSITE" id="PS50095">
    <property type="entry name" value="PLAT"/>
    <property type="match status" value="1"/>
</dbReference>
<reference evidence="3" key="1">
    <citation type="submission" date="2021-02" db="EMBL/GenBank/DDBJ databases">
        <authorList>
            <person name="Nowell W R."/>
        </authorList>
    </citation>
    <scope>NUCLEOTIDE SEQUENCE</scope>
</reference>
<dbReference type="SUPFAM" id="SSF49723">
    <property type="entry name" value="Lipase/lipooxygenase domain (PLAT/LH2 domain)"/>
    <property type="match status" value="1"/>
</dbReference>
<proteinExistence type="predicted"/>
<accession>A0A815YF46</accession>
<feature type="domain" description="PLAT" evidence="2">
    <location>
        <begin position="1"/>
        <end position="32"/>
    </location>
</feature>
<evidence type="ECO:0000313" key="4">
    <source>
        <dbReference type="Proteomes" id="UP000663845"/>
    </source>
</evidence>
<dbReference type="Gene3D" id="2.60.60.20">
    <property type="entry name" value="PLAT/LH2 domain"/>
    <property type="match status" value="1"/>
</dbReference>
<dbReference type="EMBL" id="CAJNOG010008810">
    <property type="protein sequence ID" value="CAF1569991.1"/>
    <property type="molecule type" value="Genomic_DNA"/>
</dbReference>
<name>A0A815YF46_9BILA</name>
<feature type="non-terminal residue" evidence="3">
    <location>
        <position position="1"/>
    </location>
</feature>
<evidence type="ECO:0000313" key="3">
    <source>
        <dbReference type="EMBL" id="CAF1569991.1"/>
    </source>
</evidence>
<dbReference type="Proteomes" id="UP000663845">
    <property type="component" value="Unassembled WGS sequence"/>
</dbReference>
<evidence type="ECO:0000259" key="2">
    <source>
        <dbReference type="PROSITE" id="PS50095"/>
    </source>
</evidence>
<protein>
    <recommendedName>
        <fullName evidence="2">PLAT domain-containing protein</fullName>
    </recommendedName>
</protein>
<evidence type="ECO:0000256" key="1">
    <source>
        <dbReference type="PROSITE-ProRule" id="PRU00152"/>
    </source>
</evidence>